<dbReference type="OrthoDB" id="2228at2759"/>
<dbReference type="GO" id="GO:0016192">
    <property type="term" value="P:vesicle-mediated transport"/>
    <property type="evidence" value="ECO:0007669"/>
    <property type="project" value="InterPro"/>
</dbReference>
<dbReference type="EMBL" id="SPNW01000074">
    <property type="protein sequence ID" value="TIA86781.1"/>
    <property type="molecule type" value="Genomic_DNA"/>
</dbReference>
<comment type="similarity">
    <text evidence="1">Belongs to the STXBP/unc-18/SEC1 family.</text>
</comment>
<protein>
    <recommendedName>
        <fullName evidence="5">Sec1-like protein</fullName>
    </recommendedName>
</protein>
<reference evidence="3 4" key="1">
    <citation type="submission" date="2019-03" db="EMBL/GenBank/DDBJ databases">
        <title>Sequencing 23 genomes of Wallemia ichthyophaga.</title>
        <authorList>
            <person name="Gostincar C."/>
        </authorList>
    </citation>
    <scope>NUCLEOTIDE SEQUENCE [LARGE SCALE GENOMIC DNA]</scope>
    <source>
        <strain evidence="3 4">EXF-5753</strain>
    </source>
</reference>
<dbReference type="Proteomes" id="UP000310189">
    <property type="component" value="Unassembled WGS sequence"/>
</dbReference>
<comment type="caution">
    <text evidence="3">The sequence shown here is derived from an EMBL/GenBank/DDBJ whole genome shotgun (WGS) entry which is preliminary data.</text>
</comment>
<accession>A0A4T0FF14</accession>
<dbReference type="SUPFAM" id="SSF56815">
    <property type="entry name" value="Sec1/munc18-like (SM) proteins"/>
    <property type="match status" value="1"/>
</dbReference>
<keyword evidence="4" id="KW-1185">Reference proteome</keyword>
<dbReference type="Gene3D" id="1.25.40.60">
    <property type="match status" value="1"/>
</dbReference>
<dbReference type="InterPro" id="IPR027482">
    <property type="entry name" value="Sec1-like_dom2"/>
</dbReference>
<gene>
    <name evidence="3" type="ORF">E3P99_03559</name>
</gene>
<feature type="compositionally biased region" description="Basic residues" evidence="2">
    <location>
        <begin position="828"/>
        <end position="838"/>
    </location>
</feature>
<evidence type="ECO:0000313" key="4">
    <source>
        <dbReference type="Proteomes" id="UP000310189"/>
    </source>
</evidence>
<feature type="compositionally biased region" description="Basic and acidic residues" evidence="2">
    <location>
        <begin position="794"/>
        <end position="827"/>
    </location>
</feature>
<dbReference type="InterPro" id="IPR043127">
    <property type="entry name" value="Sec-1-like_dom3a"/>
</dbReference>
<proteinExistence type="inferred from homology"/>
<feature type="region of interest" description="Disordered" evidence="2">
    <location>
        <begin position="778"/>
        <end position="838"/>
    </location>
</feature>
<evidence type="ECO:0008006" key="5">
    <source>
        <dbReference type="Google" id="ProtNLM"/>
    </source>
</evidence>
<feature type="region of interest" description="Disordered" evidence="2">
    <location>
        <begin position="549"/>
        <end position="638"/>
    </location>
</feature>
<dbReference type="Gene3D" id="3.40.50.2060">
    <property type="match status" value="1"/>
</dbReference>
<evidence type="ECO:0000313" key="3">
    <source>
        <dbReference type="EMBL" id="TIA86781.1"/>
    </source>
</evidence>
<dbReference type="InterPro" id="IPR043154">
    <property type="entry name" value="Sec-1-like_dom1"/>
</dbReference>
<dbReference type="Pfam" id="PF00995">
    <property type="entry name" value="Sec1"/>
    <property type="match status" value="1"/>
</dbReference>
<dbReference type="PANTHER" id="PTHR11679">
    <property type="entry name" value="VESICLE PROTEIN SORTING-ASSOCIATED"/>
    <property type="match status" value="1"/>
</dbReference>
<dbReference type="AlphaFoldDB" id="A0A4T0FF14"/>
<name>A0A4T0FF14_9BASI</name>
<dbReference type="Gene3D" id="3.40.50.1910">
    <property type="match status" value="2"/>
</dbReference>
<evidence type="ECO:0000256" key="1">
    <source>
        <dbReference type="ARBA" id="ARBA00009884"/>
    </source>
</evidence>
<evidence type="ECO:0000256" key="2">
    <source>
        <dbReference type="SAM" id="MobiDB-lite"/>
    </source>
</evidence>
<dbReference type="Gene3D" id="3.90.830.10">
    <property type="entry name" value="Syntaxin Binding Protein 1, Chain A, domain 2"/>
    <property type="match status" value="1"/>
</dbReference>
<feature type="compositionally biased region" description="Low complexity" evidence="2">
    <location>
        <begin position="577"/>
        <end position="630"/>
    </location>
</feature>
<dbReference type="InterPro" id="IPR001619">
    <property type="entry name" value="Sec1-like"/>
</dbReference>
<dbReference type="InterPro" id="IPR036045">
    <property type="entry name" value="Sec1-like_sf"/>
</dbReference>
<sequence>MTNLYKLKTQELVKVLKSKDWRVLIADSHSRDILLSILPLNEILQLCITQIKLLEESVNLDDDDASYDKLFFVLPTTHSVDRVIRSVLKSKTPCHLYFLDNLNKQLEFRLIHSGIIPKLTTLSELPLNFQLIESRAFTSNQLSAFNSYYSKPSNVPSSEMQVALTVKTLQNILLSLNMDPTIVYQNAINGIGTYATPVVSSGKYLSANPTPPPIKKSSWKSTFSSSEKGSGVARRVAVALTKELAQVKRDNHDFGLANASSQPILLITDRTLDICLPLIHEFTYQSLTNDLLSERVLDTFSIPPLLSYKSSHGEGVMKQHPLADNTDAIWSDIRHLHMKDAIDKVGNLAREAEKVDSDFKNAKGLDGLRSMLAGLTDLQDIKEKAFIHTNLSDQLMAEVTKRHLMQVSEVEQCCATGMTSDGRTPRHLIEQMVPLLDQPNLLNKDKIRIISLYIMFKEGVSDEDKRRLYQHARLGPSDQQSIDNLVHLGIRVSKNDSEQQGYRRAKYRGKCGEDVYDTSRYVPALKTALLDLLNGKLDTGVFTKYDSALEGDLGEGGEKEKEETPAASKGRPLQPPSSLRSTRQSGSSLSPAPHHSSPTPAPSQGSLRSARATWASASRSSSHTSESAATKIAQRSDKDDDKKQKVLVFVCGGMTYGEIRSVYEVSDASNKDILIGSTDILNPTKFIDNVRKLDGGYMYGQGSSTTNEASMKFSSASTALGKVDRYAYDAGSELSDKKRVDVPDLTPEQVEQRYYKNLQQGYDRKYWSEEVKPVVVPQPVVDEKGRPAKPVKSSADKKEEKKDEKKLKKEQKEIEKHMAKQQEAEKKKEKKWGKKGWF</sequence>
<organism evidence="3 4">
    <name type="scientific">Wallemia hederae</name>
    <dbReference type="NCBI Taxonomy" id="1540922"/>
    <lineage>
        <taxon>Eukaryota</taxon>
        <taxon>Fungi</taxon>
        <taxon>Dikarya</taxon>
        <taxon>Basidiomycota</taxon>
        <taxon>Wallemiomycotina</taxon>
        <taxon>Wallemiomycetes</taxon>
        <taxon>Wallemiales</taxon>
        <taxon>Wallemiaceae</taxon>
        <taxon>Wallemia</taxon>
    </lineage>
</organism>